<proteinExistence type="predicted"/>
<dbReference type="EMBL" id="JAAARO010000020">
    <property type="protein sequence ID" value="KAF5730289.1"/>
    <property type="molecule type" value="Genomic_DNA"/>
</dbReference>
<comment type="caution">
    <text evidence="1">The sequence shown here is derived from an EMBL/GenBank/DDBJ whole genome shotgun (WGS) entry which is preliminary data.</text>
</comment>
<protein>
    <submittedName>
        <fullName evidence="1">Uncharacterized protein</fullName>
    </submittedName>
</protein>
<accession>A0A7J7C826</accession>
<sequence>MSGIFYSMIQIEKAGKECFQFKFLARFSFPLLFVGSVRKPWILQSKNCTFSSHMAGTHSAPKSCNQTVSSYELASLVYAAEAAGAGGGLMPTLITFQLQSSLVAYSLPLH</sequence>
<evidence type="ECO:0000313" key="2">
    <source>
        <dbReference type="Proteomes" id="UP000593562"/>
    </source>
</evidence>
<dbReference type="Proteomes" id="UP000593562">
    <property type="component" value="Unassembled WGS sequence"/>
</dbReference>
<keyword evidence="2" id="KW-1185">Reference proteome</keyword>
<dbReference type="AlphaFoldDB" id="A0A7J7C826"/>
<dbReference type="InParanoid" id="A0A7J7C826"/>
<name>A0A7J7C826_TRIWF</name>
<evidence type="ECO:0000313" key="1">
    <source>
        <dbReference type="EMBL" id="KAF5730289.1"/>
    </source>
</evidence>
<gene>
    <name evidence="1" type="ORF">HS088_TW20G00662</name>
</gene>
<reference evidence="1 2" key="1">
    <citation type="journal article" date="2020" name="Nat. Commun.">
        <title>Genome of Tripterygium wilfordii and identification of cytochrome P450 involved in triptolide biosynthesis.</title>
        <authorList>
            <person name="Tu L."/>
            <person name="Su P."/>
            <person name="Zhang Z."/>
            <person name="Gao L."/>
            <person name="Wang J."/>
            <person name="Hu T."/>
            <person name="Zhou J."/>
            <person name="Zhang Y."/>
            <person name="Zhao Y."/>
            <person name="Liu Y."/>
            <person name="Song Y."/>
            <person name="Tong Y."/>
            <person name="Lu Y."/>
            <person name="Yang J."/>
            <person name="Xu C."/>
            <person name="Jia M."/>
            <person name="Peters R.J."/>
            <person name="Huang L."/>
            <person name="Gao W."/>
        </authorList>
    </citation>
    <scope>NUCLEOTIDE SEQUENCE [LARGE SCALE GENOMIC DNA]</scope>
    <source>
        <strain evidence="2">cv. XIE 37</strain>
        <tissue evidence="1">Leaf</tissue>
    </source>
</reference>
<organism evidence="1 2">
    <name type="scientific">Tripterygium wilfordii</name>
    <name type="common">Thunder God vine</name>
    <dbReference type="NCBI Taxonomy" id="458696"/>
    <lineage>
        <taxon>Eukaryota</taxon>
        <taxon>Viridiplantae</taxon>
        <taxon>Streptophyta</taxon>
        <taxon>Embryophyta</taxon>
        <taxon>Tracheophyta</taxon>
        <taxon>Spermatophyta</taxon>
        <taxon>Magnoliopsida</taxon>
        <taxon>eudicotyledons</taxon>
        <taxon>Gunneridae</taxon>
        <taxon>Pentapetalae</taxon>
        <taxon>rosids</taxon>
        <taxon>fabids</taxon>
        <taxon>Celastrales</taxon>
        <taxon>Celastraceae</taxon>
        <taxon>Tripterygium</taxon>
    </lineage>
</organism>